<keyword evidence="2" id="KW-1185">Reference proteome</keyword>
<dbReference type="Gramene" id="OB10G11110.1">
    <property type="protein sequence ID" value="OB10G11110.1"/>
    <property type="gene ID" value="OB10G11110"/>
</dbReference>
<evidence type="ECO:0000313" key="2">
    <source>
        <dbReference type="Proteomes" id="UP000006038"/>
    </source>
</evidence>
<reference evidence="1" key="1">
    <citation type="journal article" date="2013" name="Nat. Commun.">
        <title>Whole-genome sequencing of Oryza brachyantha reveals mechanisms underlying Oryza genome evolution.</title>
        <authorList>
            <person name="Chen J."/>
            <person name="Huang Q."/>
            <person name="Gao D."/>
            <person name="Wang J."/>
            <person name="Lang Y."/>
            <person name="Liu T."/>
            <person name="Li B."/>
            <person name="Bai Z."/>
            <person name="Luis Goicoechea J."/>
            <person name="Liang C."/>
            <person name="Chen C."/>
            <person name="Zhang W."/>
            <person name="Sun S."/>
            <person name="Liao Y."/>
            <person name="Zhang X."/>
            <person name="Yang L."/>
            <person name="Song C."/>
            <person name="Wang M."/>
            <person name="Shi J."/>
            <person name="Liu G."/>
            <person name="Liu J."/>
            <person name="Zhou H."/>
            <person name="Zhou W."/>
            <person name="Yu Q."/>
            <person name="An N."/>
            <person name="Chen Y."/>
            <person name="Cai Q."/>
            <person name="Wang B."/>
            <person name="Liu B."/>
            <person name="Min J."/>
            <person name="Huang Y."/>
            <person name="Wu H."/>
            <person name="Li Z."/>
            <person name="Zhang Y."/>
            <person name="Yin Y."/>
            <person name="Song W."/>
            <person name="Jiang J."/>
            <person name="Jackson S.A."/>
            <person name="Wing R.A."/>
            <person name="Wang J."/>
            <person name="Chen M."/>
        </authorList>
    </citation>
    <scope>NUCLEOTIDE SEQUENCE [LARGE SCALE GENOMIC DNA]</scope>
    <source>
        <strain evidence="1">cv. IRGC 101232</strain>
    </source>
</reference>
<organism evidence="1">
    <name type="scientific">Oryza brachyantha</name>
    <name type="common">malo sina</name>
    <dbReference type="NCBI Taxonomy" id="4533"/>
    <lineage>
        <taxon>Eukaryota</taxon>
        <taxon>Viridiplantae</taxon>
        <taxon>Streptophyta</taxon>
        <taxon>Embryophyta</taxon>
        <taxon>Tracheophyta</taxon>
        <taxon>Spermatophyta</taxon>
        <taxon>Magnoliopsida</taxon>
        <taxon>Liliopsida</taxon>
        <taxon>Poales</taxon>
        <taxon>Poaceae</taxon>
        <taxon>BOP clade</taxon>
        <taxon>Oryzoideae</taxon>
        <taxon>Oryzeae</taxon>
        <taxon>Oryzinae</taxon>
        <taxon>Oryza</taxon>
    </lineage>
</organism>
<accession>J3N0R3</accession>
<proteinExistence type="predicted"/>
<name>J3N0R3_ORYBR</name>
<dbReference type="HOGENOM" id="CLU_2761812_0_0_1"/>
<reference evidence="1" key="2">
    <citation type="submission" date="2013-04" db="UniProtKB">
        <authorList>
            <consortium name="EnsemblPlants"/>
        </authorList>
    </citation>
    <scope>IDENTIFICATION</scope>
</reference>
<dbReference type="AlphaFoldDB" id="J3N0R3"/>
<protein>
    <submittedName>
        <fullName evidence="1">Uncharacterized protein</fullName>
    </submittedName>
</protein>
<dbReference type="Proteomes" id="UP000006038">
    <property type="component" value="Chromosome 10"/>
</dbReference>
<dbReference type="EnsemblPlants" id="OB10G11110.1">
    <property type="protein sequence ID" value="OB10G11110.1"/>
    <property type="gene ID" value="OB10G11110"/>
</dbReference>
<sequence length="70" mass="7889">MKKFIPMENFVVKTDLSMLFKGYRKAPLIPSLSWADNKASSKYSVLWPGLSLPRTKWNKDGRLSGGKQSG</sequence>
<evidence type="ECO:0000313" key="1">
    <source>
        <dbReference type="EnsemblPlants" id="OB10G11110.1"/>
    </source>
</evidence>